<dbReference type="SMART" id="SM00255">
    <property type="entry name" value="TIR"/>
    <property type="match status" value="1"/>
</dbReference>
<accession>A0ABD1MF00</accession>
<dbReference type="InterPro" id="IPR042197">
    <property type="entry name" value="Apaf_helical"/>
</dbReference>
<evidence type="ECO:0000313" key="4">
    <source>
        <dbReference type="EMBL" id="KAL2334342.1"/>
    </source>
</evidence>
<dbReference type="InterPro" id="IPR032675">
    <property type="entry name" value="LRR_dom_sf"/>
</dbReference>
<sequence>MFGQITSSDKDRQIPMSGTYQVFLIFSGSNTRFGFTGYLYKALTDRGIHTFIDDEQLQRGDQIKPALMKAIQESMIAIPVLSTNYTCSPFCLYELTLLLHRSNSKAMLVLPIFYEVDPSDVRHWKGSYGDALAKHEERLKHNMDKLQSLKDALSENGGIGKSTLARTVYNSLIAENFDGTCFLDNVREKSNKDGLEHLQCILFSKILKEKDIILTCWQEGASMMQKRFQRKKVLLVLDDVDDLKQLKACVGSPNWFGLGSKVIITTRDVQLLLKCHIKTTYEVETLNNNDALHLLTLIAFKGKEVDSCYEEVLNRLVTYASGLPLALEVIGSNLAGKNIQNWEDSINQYERIPPGEIQNILKISFDALNNEVKSVFLDIACFFRGYEERYVEHVLGAHYGYNIKPHLEVLVEKSLLKLGNYYRYTMHDLIEKMGKNIVNQESSYEPAKHSRLWSEKDIIEVLEENKKLVDLKVLNFDYCKFLEEIPDVSYFPNLEELSFDSCKKLTTIHYSIDFLDKLKILSAEYCSNLKSFPPLNLPSLQVLYITRCSSLDSPLNLPSINAFDFSGCSSLGSFPEITEKMNNLHGLDLYGLSIAELPWASFQNLCGLRRLYLGGCGVVHLPSRIFTELGLILFVAERCEGLHWANFEVGEELSTIQFLIISDCNLSDDFFDKGFQRFARVNQLNLSGNNFTFLPECINELQLLERLIVNNCYHLREIRGIPRQLKYLETTNCESLSWSSKSTVIKEVKVFQSGSINEARGDIRVLFGFVISFPLEFSVVLLYQNMTITHYILFPRCTSMAN</sequence>
<evidence type="ECO:0000259" key="3">
    <source>
        <dbReference type="PROSITE" id="PS50104"/>
    </source>
</evidence>
<evidence type="ECO:0000313" key="5">
    <source>
        <dbReference type="Proteomes" id="UP001603857"/>
    </source>
</evidence>
<dbReference type="Pfam" id="PF23282">
    <property type="entry name" value="WHD_ROQ1"/>
    <property type="match status" value="1"/>
</dbReference>
<comment type="caution">
    <text evidence="4">The sequence shown here is derived from an EMBL/GenBank/DDBJ whole genome shotgun (WGS) entry which is preliminary data.</text>
</comment>
<dbReference type="SUPFAM" id="SSF52058">
    <property type="entry name" value="L domain-like"/>
    <property type="match status" value="1"/>
</dbReference>
<dbReference type="SUPFAM" id="SSF52540">
    <property type="entry name" value="P-loop containing nucleoside triphosphate hydrolases"/>
    <property type="match status" value="1"/>
</dbReference>
<dbReference type="Pfam" id="PF01582">
    <property type="entry name" value="TIR"/>
    <property type="match status" value="1"/>
</dbReference>
<dbReference type="InterPro" id="IPR000157">
    <property type="entry name" value="TIR_dom"/>
</dbReference>
<evidence type="ECO:0000256" key="2">
    <source>
        <dbReference type="ARBA" id="ARBA00022821"/>
    </source>
</evidence>
<keyword evidence="2" id="KW-0611">Plant defense</keyword>
<dbReference type="Gene3D" id="3.40.50.10140">
    <property type="entry name" value="Toll/interleukin-1 receptor homology (TIR) domain"/>
    <property type="match status" value="1"/>
</dbReference>
<reference evidence="4 5" key="1">
    <citation type="submission" date="2024-08" db="EMBL/GenBank/DDBJ databases">
        <title>Insights into the chromosomal genome structure of Flemingia macrophylla.</title>
        <authorList>
            <person name="Ding Y."/>
            <person name="Zhao Y."/>
            <person name="Bi W."/>
            <person name="Wu M."/>
            <person name="Zhao G."/>
            <person name="Gong Y."/>
            <person name="Li W."/>
            <person name="Zhang P."/>
        </authorList>
    </citation>
    <scope>NUCLEOTIDE SEQUENCE [LARGE SCALE GENOMIC DNA]</scope>
    <source>
        <strain evidence="4">DYQJB</strain>
        <tissue evidence="4">Leaf</tissue>
    </source>
</reference>
<dbReference type="PANTHER" id="PTHR11017">
    <property type="entry name" value="LEUCINE-RICH REPEAT-CONTAINING PROTEIN"/>
    <property type="match status" value="1"/>
</dbReference>
<dbReference type="Gene3D" id="3.80.10.10">
    <property type="entry name" value="Ribonuclease Inhibitor"/>
    <property type="match status" value="2"/>
</dbReference>
<dbReference type="AlphaFoldDB" id="A0ABD1MF00"/>
<protein>
    <recommendedName>
        <fullName evidence="3">TIR domain-containing protein</fullName>
    </recommendedName>
</protein>
<dbReference type="EMBL" id="JBGMDY010000005">
    <property type="protein sequence ID" value="KAL2334342.1"/>
    <property type="molecule type" value="Genomic_DNA"/>
</dbReference>
<evidence type="ECO:0000256" key="1">
    <source>
        <dbReference type="ARBA" id="ARBA00022737"/>
    </source>
</evidence>
<gene>
    <name evidence="4" type="ORF">Fmac_015555</name>
</gene>
<dbReference type="InterPro" id="IPR058192">
    <property type="entry name" value="WHD_ROQ1-like"/>
</dbReference>
<organism evidence="4 5">
    <name type="scientific">Flemingia macrophylla</name>
    <dbReference type="NCBI Taxonomy" id="520843"/>
    <lineage>
        <taxon>Eukaryota</taxon>
        <taxon>Viridiplantae</taxon>
        <taxon>Streptophyta</taxon>
        <taxon>Embryophyta</taxon>
        <taxon>Tracheophyta</taxon>
        <taxon>Spermatophyta</taxon>
        <taxon>Magnoliopsida</taxon>
        <taxon>eudicotyledons</taxon>
        <taxon>Gunneridae</taxon>
        <taxon>Pentapetalae</taxon>
        <taxon>rosids</taxon>
        <taxon>fabids</taxon>
        <taxon>Fabales</taxon>
        <taxon>Fabaceae</taxon>
        <taxon>Papilionoideae</taxon>
        <taxon>50 kb inversion clade</taxon>
        <taxon>NPAAA clade</taxon>
        <taxon>indigoferoid/millettioid clade</taxon>
        <taxon>Phaseoleae</taxon>
        <taxon>Flemingia</taxon>
    </lineage>
</organism>
<dbReference type="SUPFAM" id="SSF52200">
    <property type="entry name" value="Toll/Interleukin receptor TIR domain"/>
    <property type="match status" value="1"/>
</dbReference>
<name>A0ABD1MF00_9FABA</name>
<dbReference type="PRINTS" id="PR00364">
    <property type="entry name" value="DISEASERSIST"/>
</dbReference>
<dbReference type="Gene3D" id="1.10.8.430">
    <property type="entry name" value="Helical domain of apoptotic protease-activating factors"/>
    <property type="match status" value="1"/>
</dbReference>
<proteinExistence type="predicted"/>
<dbReference type="InterPro" id="IPR044974">
    <property type="entry name" value="Disease_R_plants"/>
</dbReference>
<dbReference type="PROSITE" id="PS50104">
    <property type="entry name" value="TIR"/>
    <property type="match status" value="1"/>
</dbReference>
<keyword evidence="1" id="KW-0677">Repeat</keyword>
<dbReference type="InterPro" id="IPR035897">
    <property type="entry name" value="Toll_tir_struct_dom_sf"/>
</dbReference>
<dbReference type="InterPro" id="IPR027417">
    <property type="entry name" value="P-loop_NTPase"/>
</dbReference>
<dbReference type="Proteomes" id="UP001603857">
    <property type="component" value="Unassembled WGS sequence"/>
</dbReference>
<dbReference type="Pfam" id="PF23286">
    <property type="entry name" value="LRR_13"/>
    <property type="match status" value="1"/>
</dbReference>
<dbReference type="InterPro" id="IPR058546">
    <property type="entry name" value="RPS4B/Roq1-like_LRR"/>
</dbReference>
<keyword evidence="5" id="KW-1185">Reference proteome</keyword>
<feature type="domain" description="TIR" evidence="3">
    <location>
        <begin position="18"/>
        <end position="157"/>
    </location>
</feature>
<dbReference type="PANTHER" id="PTHR11017:SF431">
    <property type="entry name" value="ADP-RIBOSYL CYCLASE_CYCLIC ADP-RIBOSE HYDROLASE"/>
    <property type="match status" value="1"/>
</dbReference>